<gene>
    <name evidence="1" type="ORF">YZ82_06535</name>
</gene>
<reference evidence="1 2" key="1">
    <citation type="submission" date="2019-07" db="EMBL/GenBank/DDBJ databases">
        <title>Rapid identification of Enteric Bacteria from Whole Genome Sequences (WGS) using Average Nucleotide Identity (ANI).</title>
        <authorList>
            <person name="Lane C."/>
        </authorList>
    </citation>
    <scope>NUCLEOTIDE SEQUENCE [LARGE SCALE GENOMIC DNA]</scope>
    <source>
        <strain evidence="1 2">D2411</strain>
    </source>
</reference>
<comment type="caution">
    <text evidence="1">The sequence shown here is derived from an EMBL/GenBank/DDBJ whole genome shotgun (WGS) entry which is preliminary data.</text>
</comment>
<dbReference type="Proteomes" id="UP000321812">
    <property type="component" value="Unassembled WGS sequence"/>
</dbReference>
<name>A0A562X9S2_CAMHY</name>
<dbReference type="AlphaFoldDB" id="A0A562X9S2"/>
<evidence type="ECO:0000313" key="2">
    <source>
        <dbReference type="Proteomes" id="UP000321812"/>
    </source>
</evidence>
<protein>
    <submittedName>
        <fullName evidence="1">Uncharacterized protein</fullName>
    </submittedName>
</protein>
<organism evidence="1 2">
    <name type="scientific">Campylobacter hyointestinalis</name>
    <dbReference type="NCBI Taxonomy" id="198"/>
    <lineage>
        <taxon>Bacteria</taxon>
        <taxon>Pseudomonadati</taxon>
        <taxon>Campylobacterota</taxon>
        <taxon>Epsilonproteobacteria</taxon>
        <taxon>Campylobacterales</taxon>
        <taxon>Campylobacteraceae</taxon>
        <taxon>Campylobacter</taxon>
    </lineage>
</organism>
<dbReference type="EMBL" id="VOAP01000016">
    <property type="protein sequence ID" value="TWO19900.1"/>
    <property type="molecule type" value="Genomic_DNA"/>
</dbReference>
<sequence>MISFIRYLLHFMIGASWAITVLGAVFVSFKFYFVASWITFLIGASIGLFLLLLFYTILYIFELNVKLRNNRS</sequence>
<evidence type="ECO:0000313" key="1">
    <source>
        <dbReference type="EMBL" id="TWO19900.1"/>
    </source>
</evidence>
<proteinExistence type="predicted"/>
<accession>A0A562X9S2</accession>